<evidence type="ECO:0000259" key="6">
    <source>
        <dbReference type="Pfam" id="PF03176"/>
    </source>
</evidence>
<evidence type="ECO:0000313" key="7">
    <source>
        <dbReference type="EMBL" id="EQD75961.1"/>
    </source>
</evidence>
<protein>
    <recommendedName>
        <fullName evidence="6">Membrane transport protein MMPL domain-containing protein</fullName>
    </recommendedName>
</protein>
<evidence type="ECO:0000256" key="4">
    <source>
        <dbReference type="ARBA" id="ARBA00023136"/>
    </source>
</evidence>
<gene>
    <name evidence="7" type="ORF">B1A_03551</name>
</gene>
<keyword evidence="4 5" id="KW-0472">Membrane</keyword>
<keyword evidence="3 5" id="KW-1133">Transmembrane helix</keyword>
<feature type="non-terminal residue" evidence="7">
    <location>
        <position position="77"/>
    </location>
</feature>
<dbReference type="Gene3D" id="1.20.1640.10">
    <property type="entry name" value="Multidrug efflux transporter AcrB transmembrane domain"/>
    <property type="match status" value="1"/>
</dbReference>
<keyword evidence="2 5" id="KW-0812">Transmembrane</keyword>
<name>T1BSQ9_9ZZZZ</name>
<comment type="caution">
    <text evidence="7">The sequence shown here is derived from an EMBL/GenBank/DDBJ whole genome shotgun (WGS) entry which is preliminary data.</text>
</comment>
<organism evidence="7">
    <name type="scientific">mine drainage metagenome</name>
    <dbReference type="NCBI Taxonomy" id="410659"/>
    <lineage>
        <taxon>unclassified sequences</taxon>
        <taxon>metagenomes</taxon>
        <taxon>ecological metagenomes</taxon>
    </lineage>
</organism>
<dbReference type="Pfam" id="PF03176">
    <property type="entry name" value="MMPL"/>
    <property type="match status" value="1"/>
</dbReference>
<comment type="subcellular location">
    <subcellularLocation>
        <location evidence="1">Membrane</location>
        <topology evidence="1">Multi-pass membrane protein</topology>
    </subcellularLocation>
</comment>
<evidence type="ECO:0000256" key="1">
    <source>
        <dbReference type="ARBA" id="ARBA00004141"/>
    </source>
</evidence>
<dbReference type="AlphaFoldDB" id="T1BSQ9"/>
<dbReference type="InterPro" id="IPR004869">
    <property type="entry name" value="MMPL_dom"/>
</dbReference>
<feature type="domain" description="Membrane transport protein MMPL" evidence="6">
    <location>
        <begin position="22"/>
        <end position="76"/>
    </location>
</feature>
<proteinExistence type="predicted"/>
<dbReference type="EMBL" id="AUZX01002613">
    <property type="protein sequence ID" value="EQD75961.1"/>
    <property type="molecule type" value="Genomic_DNA"/>
</dbReference>
<dbReference type="GO" id="GO:0016020">
    <property type="term" value="C:membrane"/>
    <property type="evidence" value="ECO:0007669"/>
    <property type="project" value="UniProtKB-SubCell"/>
</dbReference>
<dbReference type="SUPFAM" id="SSF82866">
    <property type="entry name" value="Multidrug efflux transporter AcrB transmembrane domain"/>
    <property type="match status" value="1"/>
</dbReference>
<evidence type="ECO:0000256" key="5">
    <source>
        <dbReference type="SAM" id="Phobius"/>
    </source>
</evidence>
<sequence>MGYSATTASIVKEILPRGPNASYSDVSVIVGGFSQIGNEITNQTTSDLKKAETIAIPITFLLLLVAFGSVVAALLPA</sequence>
<evidence type="ECO:0000256" key="2">
    <source>
        <dbReference type="ARBA" id="ARBA00022692"/>
    </source>
</evidence>
<reference evidence="7" key="1">
    <citation type="submission" date="2013-08" db="EMBL/GenBank/DDBJ databases">
        <authorList>
            <person name="Mendez C."/>
            <person name="Richter M."/>
            <person name="Ferrer M."/>
            <person name="Sanchez J."/>
        </authorList>
    </citation>
    <scope>NUCLEOTIDE SEQUENCE</scope>
</reference>
<reference evidence="7" key="2">
    <citation type="journal article" date="2014" name="ISME J.">
        <title>Microbial stratification in low pH oxic and suboxic macroscopic growths along an acid mine drainage.</title>
        <authorList>
            <person name="Mendez-Garcia C."/>
            <person name="Mesa V."/>
            <person name="Sprenger R.R."/>
            <person name="Richter M."/>
            <person name="Diez M.S."/>
            <person name="Solano J."/>
            <person name="Bargiela R."/>
            <person name="Golyshina O.V."/>
            <person name="Manteca A."/>
            <person name="Ramos J.L."/>
            <person name="Gallego J.R."/>
            <person name="Llorente I."/>
            <person name="Martins Dos Santos V.A."/>
            <person name="Jensen O.N."/>
            <person name="Pelaez A.I."/>
            <person name="Sanchez J."/>
            <person name="Ferrer M."/>
        </authorList>
    </citation>
    <scope>NUCLEOTIDE SEQUENCE</scope>
</reference>
<accession>T1BSQ9</accession>
<evidence type="ECO:0000256" key="3">
    <source>
        <dbReference type="ARBA" id="ARBA00022989"/>
    </source>
</evidence>
<feature type="transmembrane region" description="Helical" evidence="5">
    <location>
        <begin position="54"/>
        <end position="75"/>
    </location>
</feature>